<dbReference type="SUPFAM" id="SSF52172">
    <property type="entry name" value="CheY-like"/>
    <property type="match status" value="1"/>
</dbReference>
<dbReference type="eggNOG" id="COG2200">
    <property type="taxonomic scope" value="Bacteria"/>
</dbReference>
<evidence type="ECO:0000259" key="3">
    <source>
        <dbReference type="PROSITE" id="PS50883"/>
    </source>
</evidence>
<proteinExistence type="predicted"/>
<dbReference type="InterPro" id="IPR035919">
    <property type="entry name" value="EAL_sf"/>
</dbReference>
<evidence type="ECO:0000313" key="5">
    <source>
        <dbReference type="Proteomes" id="UP000001036"/>
    </source>
</evidence>
<dbReference type="SMART" id="SM00052">
    <property type="entry name" value="EAL"/>
    <property type="match status" value="1"/>
</dbReference>
<dbReference type="CDD" id="cd01948">
    <property type="entry name" value="EAL"/>
    <property type="match status" value="1"/>
</dbReference>
<dbReference type="Pfam" id="PF00072">
    <property type="entry name" value="Response_reg"/>
    <property type="match status" value="1"/>
</dbReference>
<dbReference type="InterPro" id="IPR001633">
    <property type="entry name" value="EAL_dom"/>
</dbReference>
<feature type="domain" description="EAL" evidence="3">
    <location>
        <begin position="160"/>
        <end position="413"/>
    </location>
</feature>
<evidence type="ECO:0000259" key="2">
    <source>
        <dbReference type="PROSITE" id="PS50110"/>
    </source>
</evidence>
<dbReference type="GO" id="GO:0000160">
    <property type="term" value="P:phosphorelay signal transduction system"/>
    <property type="evidence" value="ECO:0007669"/>
    <property type="project" value="InterPro"/>
</dbReference>
<dbReference type="OrthoDB" id="9812358at2"/>
<dbReference type="EMBL" id="CP000934">
    <property type="protein sequence ID" value="ACE85361.1"/>
    <property type="molecule type" value="Genomic_DNA"/>
</dbReference>
<feature type="domain" description="Response regulatory" evidence="2">
    <location>
        <begin position="24"/>
        <end position="146"/>
    </location>
</feature>
<organism evidence="4 5">
    <name type="scientific">Cellvibrio japonicus (strain Ueda107)</name>
    <name type="common">Pseudomonas fluorescens subsp. cellulosa</name>
    <dbReference type="NCBI Taxonomy" id="498211"/>
    <lineage>
        <taxon>Bacteria</taxon>
        <taxon>Pseudomonadati</taxon>
        <taxon>Pseudomonadota</taxon>
        <taxon>Gammaproteobacteria</taxon>
        <taxon>Cellvibrionales</taxon>
        <taxon>Cellvibrionaceae</taxon>
        <taxon>Cellvibrio</taxon>
    </lineage>
</organism>
<dbReference type="eggNOG" id="COG0784">
    <property type="taxonomic scope" value="Bacteria"/>
</dbReference>
<dbReference type="Proteomes" id="UP000001036">
    <property type="component" value="Chromosome"/>
</dbReference>
<dbReference type="PROSITE" id="PS50110">
    <property type="entry name" value="RESPONSE_REGULATORY"/>
    <property type="match status" value="1"/>
</dbReference>
<keyword evidence="5" id="KW-1185">Reference proteome</keyword>
<dbReference type="Pfam" id="PF00563">
    <property type="entry name" value="EAL"/>
    <property type="match status" value="1"/>
</dbReference>
<dbReference type="SMART" id="SM00448">
    <property type="entry name" value="REC"/>
    <property type="match status" value="1"/>
</dbReference>
<name>B3PBX4_CELJU</name>
<reference evidence="4 5" key="1">
    <citation type="journal article" date="2008" name="J. Bacteriol.">
        <title>Insights into plant cell wall degradation from the genome sequence of the soil bacterium Cellvibrio japonicus.</title>
        <authorList>
            <person name="Deboy R.T."/>
            <person name="Mongodin E.F."/>
            <person name="Fouts D.E."/>
            <person name="Tailford L.E."/>
            <person name="Khouri H."/>
            <person name="Emerson J.B."/>
            <person name="Mohamoud Y."/>
            <person name="Watkins K."/>
            <person name="Henrissat B."/>
            <person name="Gilbert H.J."/>
            <person name="Nelson K.E."/>
        </authorList>
    </citation>
    <scope>NUCLEOTIDE SEQUENCE [LARGE SCALE GENOMIC DNA]</scope>
    <source>
        <strain evidence="4 5">Ueda107</strain>
    </source>
</reference>
<dbReference type="PANTHER" id="PTHR33121">
    <property type="entry name" value="CYCLIC DI-GMP PHOSPHODIESTERASE PDEF"/>
    <property type="match status" value="1"/>
</dbReference>
<dbReference type="HOGENOM" id="CLU_000445_70_2_6"/>
<dbReference type="PROSITE" id="PS50883">
    <property type="entry name" value="EAL"/>
    <property type="match status" value="1"/>
</dbReference>
<evidence type="ECO:0000256" key="1">
    <source>
        <dbReference type="PROSITE-ProRule" id="PRU00169"/>
    </source>
</evidence>
<dbReference type="InterPro" id="IPR001789">
    <property type="entry name" value="Sig_transdc_resp-reg_receiver"/>
</dbReference>
<accession>B3PBX4</accession>
<dbReference type="InterPro" id="IPR011006">
    <property type="entry name" value="CheY-like_superfamily"/>
</dbReference>
<dbReference type="Gene3D" id="3.20.20.450">
    <property type="entry name" value="EAL domain"/>
    <property type="match status" value="1"/>
</dbReference>
<dbReference type="SUPFAM" id="SSF141868">
    <property type="entry name" value="EAL domain-like"/>
    <property type="match status" value="1"/>
</dbReference>
<evidence type="ECO:0000313" key="4">
    <source>
        <dbReference type="EMBL" id="ACE85361.1"/>
    </source>
</evidence>
<feature type="modified residue" description="4-aspartylphosphate" evidence="1">
    <location>
        <position position="76"/>
    </location>
</feature>
<dbReference type="GO" id="GO:0071111">
    <property type="term" value="F:cyclic-guanylate-specific phosphodiesterase activity"/>
    <property type="evidence" value="ECO:0007669"/>
    <property type="project" value="InterPro"/>
</dbReference>
<dbReference type="STRING" id="498211.CJA_1189"/>
<gene>
    <name evidence="4" type="ordered locus">CJA_1189</name>
</gene>
<sequence length="433" mass="47492">MISFNQSPLLVADIQLSSEILAQGVLVVDDSGLQRASAVNCLQQLGIDKIYEAGDGQDALTILYSLPQQPAVMLLDLELPGLDGIEVLQRLQGAIRRPEIILVSSSDEVLIGAVATMAEAIGIPLLGAYRKPMTPDMLARALERYGQWHPQTKPVAQPRPAPGSDQLQQAIAQRRIIPYYQPKLNLQQPQLAGWEALARWPLANGFGYSPAEFIPQAEREGKIAELTLSLLEQVLEDIQTWQAQGIHTSVAINLSASSLTQVDLANDIIQRVAAAGINPRQLSFEMTESALIMDLPAALATISRLRLKGFGFSIDDYGTGFSSMQQLSRFPFTELKIDRSFVQEAPRQQHVREILQSAVDMGRRMGITSVAEGVETLEELQLLRAIGCRQVQGFLIAHPMPAAQIPLWLAQELNNKLTLCRPQNMETPASSGH</sequence>
<dbReference type="InterPro" id="IPR050706">
    <property type="entry name" value="Cyclic-di-GMP_PDE-like"/>
</dbReference>
<dbReference type="PANTHER" id="PTHR33121:SF79">
    <property type="entry name" value="CYCLIC DI-GMP PHOSPHODIESTERASE PDED-RELATED"/>
    <property type="match status" value="1"/>
</dbReference>
<dbReference type="RefSeq" id="WP_012486836.1">
    <property type="nucleotide sequence ID" value="NC_010995.1"/>
</dbReference>
<dbReference type="AlphaFoldDB" id="B3PBX4"/>
<dbReference type="KEGG" id="cja:CJA_1189"/>
<keyword evidence="1" id="KW-0597">Phosphoprotein</keyword>
<protein>
    <submittedName>
        <fullName evidence="4">Response regulator</fullName>
    </submittedName>
</protein>
<dbReference type="Gene3D" id="3.40.50.2300">
    <property type="match status" value="1"/>
</dbReference>